<evidence type="ECO:0000313" key="3">
    <source>
        <dbReference type="Proteomes" id="UP001521150"/>
    </source>
</evidence>
<organism evidence="2 3">
    <name type="scientific">Kibdelosporangium philippinense</name>
    <dbReference type="NCBI Taxonomy" id="211113"/>
    <lineage>
        <taxon>Bacteria</taxon>
        <taxon>Bacillati</taxon>
        <taxon>Actinomycetota</taxon>
        <taxon>Actinomycetes</taxon>
        <taxon>Pseudonocardiales</taxon>
        <taxon>Pseudonocardiaceae</taxon>
        <taxon>Kibdelosporangium</taxon>
    </lineage>
</organism>
<dbReference type="RefSeq" id="WP_233722399.1">
    <property type="nucleotide sequence ID" value="NZ_JAJVCN010000001.1"/>
</dbReference>
<protein>
    <submittedName>
        <fullName evidence="2">Uncharacterized protein</fullName>
    </submittedName>
</protein>
<feature type="region of interest" description="Disordered" evidence="1">
    <location>
        <begin position="1"/>
        <end position="23"/>
    </location>
</feature>
<dbReference type="EMBL" id="JAJVCN010000001">
    <property type="protein sequence ID" value="MCE7001325.1"/>
    <property type="molecule type" value="Genomic_DNA"/>
</dbReference>
<proteinExistence type="predicted"/>
<feature type="compositionally biased region" description="Basic residues" evidence="1">
    <location>
        <begin position="1"/>
        <end position="15"/>
    </location>
</feature>
<gene>
    <name evidence="2" type="ORF">LWC34_00490</name>
</gene>
<evidence type="ECO:0000313" key="2">
    <source>
        <dbReference type="EMBL" id="MCE7001325.1"/>
    </source>
</evidence>
<reference evidence="2 3" key="1">
    <citation type="submission" date="2021-12" db="EMBL/GenBank/DDBJ databases">
        <title>Genome sequence of Kibdelosporangium philippinense ATCC 49844.</title>
        <authorList>
            <person name="Fedorov E.A."/>
            <person name="Omeragic M."/>
            <person name="Shalygina K.F."/>
            <person name="Maclea K.S."/>
        </authorList>
    </citation>
    <scope>NUCLEOTIDE SEQUENCE [LARGE SCALE GENOMIC DNA]</scope>
    <source>
        <strain evidence="2 3">ATCC 49844</strain>
    </source>
</reference>
<keyword evidence="3" id="KW-1185">Reference proteome</keyword>
<accession>A0ABS8Z0E5</accession>
<name>A0ABS8Z0E5_9PSEU</name>
<sequence length="401" mass="44359">MSPVSRGRKGKKNKQQKGPTLPKAVRHFAAPSAPQPNFSTGSRKLPVVRGEWFDEATRTVLDQAHTLLTAQNPLELEQATAELTGAALHTVIHDGQSGLKFENWLSELIDAAAVEAEASEGASRLLYGLAAIVPSKLLTKAMRKVSQLPEGGPSWLRLTPAIEANGDVWRMRDIYRSRVALIADFRYPDGSAPSVFLFDIDMSAEIRFAEPGVFEDVNQAADSWRARVGETATDAQPRLVDSPTDLLPLMHVDAGEIGPIGDETRAQTDNWFRGLRRIQDVLTAREERGLPDPPSIGLYESDGYEALAKEFIRWYAERHGAEPVREVVVGLAAEWLEGILPDAVHSVSPRRVAYYQELIDDFRPDFTAAVKPLFPEWVRWNGEQAGLPQHLIDRAVAEAAF</sequence>
<dbReference type="Proteomes" id="UP001521150">
    <property type="component" value="Unassembled WGS sequence"/>
</dbReference>
<comment type="caution">
    <text evidence="2">The sequence shown here is derived from an EMBL/GenBank/DDBJ whole genome shotgun (WGS) entry which is preliminary data.</text>
</comment>
<evidence type="ECO:0000256" key="1">
    <source>
        <dbReference type="SAM" id="MobiDB-lite"/>
    </source>
</evidence>